<dbReference type="Pfam" id="PF13859">
    <property type="entry name" value="BNR_3"/>
    <property type="match status" value="1"/>
</dbReference>
<dbReference type="GO" id="GO:0006689">
    <property type="term" value="P:ganglioside catabolic process"/>
    <property type="evidence" value="ECO:0007669"/>
    <property type="project" value="TreeGrafter"/>
</dbReference>
<keyword evidence="7" id="KW-1185">Reference proteome</keyword>
<dbReference type="AlphaFoldDB" id="A0A3R7NCU3"/>
<dbReference type="Proteomes" id="UP000283634">
    <property type="component" value="Unassembled WGS sequence"/>
</dbReference>
<feature type="chain" id="PRO_5018759948" evidence="3">
    <location>
        <begin position="25"/>
        <end position="749"/>
    </location>
</feature>
<dbReference type="SUPFAM" id="SSF50939">
    <property type="entry name" value="Sialidases"/>
    <property type="match status" value="1"/>
</dbReference>
<feature type="signal peptide" evidence="3">
    <location>
        <begin position="1"/>
        <end position="24"/>
    </location>
</feature>
<dbReference type="VEuPathDB" id="TriTrypDB:TRSC58_06522"/>
<dbReference type="PANTHER" id="PTHR10628">
    <property type="entry name" value="SIALIDASE"/>
    <property type="match status" value="1"/>
</dbReference>
<evidence type="ECO:0000256" key="1">
    <source>
        <dbReference type="ARBA" id="ARBA00022737"/>
    </source>
</evidence>
<feature type="domain" description="Trans-sialidase C-terminal" evidence="5">
    <location>
        <begin position="448"/>
        <end position="668"/>
    </location>
</feature>
<evidence type="ECO:0000259" key="5">
    <source>
        <dbReference type="Pfam" id="PF22925"/>
    </source>
</evidence>
<keyword evidence="3" id="KW-0732">Signal</keyword>
<dbReference type="InterPro" id="IPR008377">
    <property type="entry name" value="Sialidase_trypan"/>
</dbReference>
<evidence type="ECO:0000313" key="6">
    <source>
        <dbReference type="EMBL" id="RNF00768.1"/>
    </source>
</evidence>
<evidence type="ECO:0000259" key="4">
    <source>
        <dbReference type="Pfam" id="PF13859"/>
    </source>
</evidence>
<protein>
    <submittedName>
        <fullName evidence="6">Putative trans-sialidase</fullName>
    </submittedName>
</protein>
<accession>A0A3R7NCU3</accession>
<dbReference type="RefSeq" id="XP_029235954.1">
    <property type="nucleotide sequence ID" value="XM_029384215.1"/>
</dbReference>
<feature type="domain" description="Sialidase" evidence="4">
    <location>
        <begin position="67"/>
        <end position="390"/>
    </location>
</feature>
<dbReference type="Pfam" id="PF22925">
    <property type="entry name" value="TS_C"/>
    <property type="match status" value="1"/>
</dbReference>
<evidence type="ECO:0000256" key="3">
    <source>
        <dbReference type="SAM" id="SignalP"/>
    </source>
</evidence>
<dbReference type="InterPro" id="IPR011040">
    <property type="entry name" value="Sialidase"/>
</dbReference>
<dbReference type="Pfam" id="PF11052">
    <property type="entry name" value="Tr-sialidase_C"/>
    <property type="match status" value="1"/>
</dbReference>
<dbReference type="InterPro" id="IPR021287">
    <property type="entry name" value="Trans-sialidase_CS"/>
</dbReference>
<evidence type="ECO:0000313" key="7">
    <source>
        <dbReference type="Proteomes" id="UP000283634"/>
    </source>
</evidence>
<dbReference type="Gene3D" id="2.120.10.10">
    <property type="match status" value="1"/>
</dbReference>
<dbReference type="EMBL" id="MKGL01000308">
    <property type="protein sequence ID" value="RNF00768.1"/>
    <property type="molecule type" value="Genomic_DNA"/>
</dbReference>
<keyword evidence="1" id="KW-0677">Repeat</keyword>
<name>A0A3R7NCU3_TRYRA</name>
<dbReference type="InterPro" id="IPR026856">
    <property type="entry name" value="Sialidase_fam"/>
</dbReference>
<organism evidence="6 7">
    <name type="scientific">Trypanosoma rangeli</name>
    <dbReference type="NCBI Taxonomy" id="5698"/>
    <lineage>
        <taxon>Eukaryota</taxon>
        <taxon>Discoba</taxon>
        <taxon>Euglenozoa</taxon>
        <taxon>Kinetoplastea</taxon>
        <taxon>Metakinetoplastina</taxon>
        <taxon>Trypanosomatida</taxon>
        <taxon>Trypanosomatidae</taxon>
        <taxon>Trypanosoma</taxon>
        <taxon>Herpetosoma</taxon>
    </lineage>
</organism>
<dbReference type="GO" id="GO:0005737">
    <property type="term" value="C:cytoplasm"/>
    <property type="evidence" value="ECO:0007669"/>
    <property type="project" value="TreeGrafter"/>
</dbReference>
<proteinExistence type="predicted"/>
<dbReference type="InterPro" id="IPR013320">
    <property type="entry name" value="ConA-like_dom_sf"/>
</dbReference>
<dbReference type="OrthoDB" id="10511325at2759"/>
<dbReference type="GO" id="GO:0004308">
    <property type="term" value="F:exo-alpha-sialidase activity"/>
    <property type="evidence" value="ECO:0007669"/>
    <property type="project" value="InterPro"/>
</dbReference>
<reference evidence="6 7" key="1">
    <citation type="journal article" date="2018" name="BMC Genomics">
        <title>Genomic comparison of Trypanosoma conorhini and Trypanosoma rangeli to Trypanosoma cruzi strains of high and low virulence.</title>
        <authorList>
            <person name="Bradwell K.R."/>
            <person name="Koparde V.N."/>
            <person name="Matveyev A.V."/>
            <person name="Serrano M.G."/>
            <person name="Alves J.M."/>
            <person name="Parikh H."/>
            <person name="Huang B."/>
            <person name="Lee V."/>
            <person name="Espinosa-Alvarez O."/>
            <person name="Ortiz P.A."/>
            <person name="Costa-Martins A.G."/>
            <person name="Teixeira M.M."/>
            <person name="Buck G.A."/>
        </authorList>
    </citation>
    <scope>NUCLEOTIDE SEQUENCE [LARGE SCALE GENOMIC DNA]</scope>
    <source>
        <strain evidence="6 7">AM80</strain>
    </source>
</reference>
<dbReference type="CDD" id="cd15482">
    <property type="entry name" value="Sialidase_non-viral"/>
    <property type="match status" value="1"/>
</dbReference>
<dbReference type="Gene3D" id="2.60.120.200">
    <property type="match status" value="1"/>
</dbReference>
<sequence length="749" mass="80076">MYRHLFASAVLLFCVLLMCGGGEAANAGKGTKLDEVELFKPGEMALSVGGEENLPALSSVFSVRGNSLVAVDGVLVAVAEAEHTASYNTDVAILVSSGVDVGSHWQKQVVFRKAPLPQFSVILIGSRGVAKGRKIFLFVESFSEPARRLKATVPSLEDSWDAVLFVGDVSAPRGGSPEARTVSWSSPRSLKDVFTTYLRQHGWTIFRAKSSGVVLGGSAIVFPLVATTAEERQVCTIFYSTDDGVTWRFPASGEAVEGCHSARLLEWEGRLLMITTNAFLRYNLHASSDMGETWTAVAGAYSNVLGDFISRGSFGTQGEFMTADIEGKRVALFITPVHVREKNSYHRGLHLWACGMGRIHDVGLIVTGVTAVNPFSSLLYSDSKLLLFYEKQEGTSSSLVLKDLSESLGRLRFALRTWQAVDARVSAGLCTSTYTAASSLAVCVGPMPTAGLVGFLYDKGDSAHWGDEYLGVNATVAGAAEKVQNGFRLTGSSARIVWPVGTERWNQRYHFADRGLTVVATVTIHKAPRRLTPLLGVGVGVGVGGRGSVQHLMLCYDEGRRWGLMHKGVTGGYALAWEEDTAYRVALTLQRGGSSVYVDGEQVGRFEDVAAAAMDSHGSLQSHDNAPLSPREEIFHLCFGDHEDSQEATDGNEVTLTGVFLYNRLLNATELKALVKEKPAPPATTEAPSTTAPPATTETLSTTAPPATTEAPSTAAPPQVKHDSSVRGCGAAVLLPLLLLGLWGGVSLV</sequence>
<gene>
    <name evidence="6" type="ORF">TraAM80_07422</name>
</gene>
<feature type="compositionally biased region" description="Low complexity" evidence="2">
    <location>
        <begin position="683"/>
        <end position="718"/>
    </location>
</feature>
<dbReference type="PANTHER" id="PTHR10628:SF30">
    <property type="entry name" value="EXO-ALPHA-SIALIDASE"/>
    <property type="match status" value="1"/>
</dbReference>
<feature type="region of interest" description="Disordered" evidence="2">
    <location>
        <begin position="679"/>
        <end position="723"/>
    </location>
</feature>
<dbReference type="InterPro" id="IPR036278">
    <property type="entry name" value="Sialidase_sf"/>
</dbReference>
<dbReference type="PRINTS" id="PR01803">
    <property type="entry name" value="TCSIALIDASE"/>
</dbReference>
<dbReference type="SUPFAM" id="SSF49899">
    <property type="entry name" value="Concanavalin A-like lectins/glucanases"/>
    <property type="match status" value="1"/>
</dbReference>
<comment type="caution">
    <text evidence="6">The sequence shown here is derived from an EMBL/GenBank/DDBJ whole genome shotgun (WGS) entry which is preliminary data.</text>
</comment>
<evidence type="ECO:0000256" key="2">
    <source>
        <dbReference type="SAM" id="MobiDB-lite"/>
    </source>
</evidence>
<dbReference type="GO" id="GO:0009313">
    <property type="term" value="P:oligosaccharide catabolic process"/>
    <property type="evidence" value="ECO:0007669"/>
    <property type="project" value="TreeGrafter"/>
</dbReference>
<dbReference type="InterPro" id="IPR055239">
    <property type="entry name" value="TS_C"/>
</dbReference>
<dbReference type="GeneID" id="40331355"/>
<dbReference type="GO" id="GO:0016020">
    <property type="term" value="C:membrane"/>
    <property type="evidence" value="ECO:0007669"/>
    <property type="project" value="TreeGrafter"/>
</dbReference>